<dbReference type="RefSeq" id="WP_160972691.1">
    <property type="nucleotide sequence ID" value="NZ_WWEN01000003.1"/>
</dbReference>
<dbReference type="PANTHER" id="PTHR43798">
    <property type="entry name" value="MONOACYLGLYCEROL LIPASE"/>
    <property type="match status" value="1"/>
</dbReference>
<dbReference type="Pfam" id="PF12697">
    <property type="entry name" value="Abhydrolase_6"/>
    <property type="match status" value="1"/>
</dbReference>
<keyword evidence="2" id="KW-0378">Hydrolase</keyword>
<dbReference type="SUPFAM" id="SSF53474">
    <property type="entry name" value="alpha/beta-Hydrolases"/>
    <property type="match status" value="1"/>
</dbReference>
<evidence type="ECO:0000259" key="1">
    <source>
        <dbReference type="Pfam" id="PF12697"/>
    </source>
</evidence>
<dbReference type="GO" id="GO:0046464">
    <property type="term" value="P:acylglycerol catabolic process"/>
    <property type="evidence" value="ECO:0007669"/>
    <property type="project" value="TreeGrafter"/>
</dbReference>
<keyword evidence="3" id="KW-1185">Reference proteome</keyword>
<reference evidence="2 3" key="1">
    <citation type="submission" date="2020-01" db="EMBL/GenBank/DDBJ databases">
        <authorList>
            <person name="Chen S."/>
        </authorList>
    </citation>
    <scope>NUCLEOTIDE SEQUENCE [LARGE SCALE GENOMIC DNA]</scope>
    <source>
        <strain evidence="2 3">GS-10</strain>
    </source>
</reference>
<protein>
    <submittedName>
        <fullName evidence="2">Alpha/beta fold hydrolase</fullName>
    </submittedName>
</protein>
<evidence type="ECO:0000313" key="3">
    <source>
        <dbReference type="Proteomes" id="UP000479043"/>
    </source>
</evidence>
<proteinExistence type="predicted"/>
<dbReference type="PANTHER" id="PTHR43798:SF5">
    <property type="entry name" value="MONOACYLGLYCEROL LIPASE ABHD6"/>
    <property type="match status" value="1"/>
</dbReference>
<organism evidence="2 3">
    <name type="scientific">Thalassovita mangrovi</name>
    <dbReference type="NCBI Taxonomy" id="2692236"/>
    <lineage>
        <taxon>Bacteria</taxon>
        <taxon>Pseudomonadati</taxon>
        <taxon>Pseudomonadota</taxon>
        <taxon>Alphaproteobacteria</taxon>
        <taxon>Rhodobacterales</taxon>
        <taxon>Roseobacteraceae</taxon>
        <taxon>Thalassovita</taxon>
    </lineage>
</organism>
<dbReference type="EMBL" id="WWEN01000003">
    <property type="protein sequence ID" value="MYM54972.1"/>
    <property type="molecule type" value="Genomic_DNA"/>
</dbReference>
<dbReference type="InterPro" id="IPR000073">
    <property type="entry name" value="AB_hydrolase_1"/>
</dbReference>
<dbReference type="GO" id="GO:0016020">
    <property type="term" value="C:membrane"/>
    <property type="evidence" value="ECO:0007669"/>
    <property type="project" value="TreeGrafter"/>
</dbReference>
<dbReference type="Proteomes" id="UP000479043">
    <property type="component" value="Unassembled WGS sequence"/>
</dbReference>
<evidence type="ECO:0000313" key="2">
    <source>
        <dbReference type="EMBL" id="MYM54972.1"/>
    </source>
</evidence>
<dbReference type="Gene3D" id="3.40.50.1820">
    <property type="entry name" value="alpha/beta hydrolase"/>
    <property type="match status" value="1"/>
</dbReference>
<accession>A0A6L8LMV5</accession>
<dbReference type="GO" id="GO:0047372">
    <property type="term" value="F:monoacylglycerol lipase activity"/>
    <property type="evidence" value="ECO:0007669"/>
    <property type="project" value="TreeGrafter"/>
</dbReference>
<dbReference type="InterPro" id="IPR050266">
    <property type="entry name" value="AB_hydrolase_sf"/>
</dbReference>
<sequence length="280" mass="30154">MPEGLKGGFPTYWTDFGNGPREALLIHCTLGHTGAWKGMAAGLSDLLHMTAFDLPGHGRSGDWDDRGPLQRITTDMAAEFLKWPMDVIGHSFGATVALRLATEHPDLVRSLVLIEPVFFAVAYADDPAARDRHDAELAGYAEALEAGDLMTAARVFSDVWGDGRDWDSLPENLRKKMAQTIGMIDAAAPEIIEDAPGLLHSGALEDLAMPVLVIEGEKTPEVARLVAAGLNRRIGNCRVETVAGAGHMAPITHPDVVAAMIRDFLENEAVGDQPFAAERN</sequence>
<name>A0A6L8LMV5_9RHOB</name>
<gene>
    <name evidence="2" type="ORF">GR167_06630</name>
</gene>
<dbReference type="InterPro" id="IPR029058">
    <property type="entry name" value="AB_hydrolase_fold"/>
</dbReference>
<dbReference type="AlphaFoldDB" id="A0A6L8LMV5"/>
<comment type="caution">
    <text evidence="2">The sequence shown here is derived from an EMBL/GenBank/DDBJ whole genome shotgun (WGS) entry which is preliminary data.</text>
</comment>
<feature type="domain" description="AB hydrolase-1" evidence="1">
    <location>
        <begin position="24"/>
        <end position="259"/>
    </location>
</feature>
<dbReference type="PRINTS" id="PR00111">
    <property type="entry name" value="ABHYDROLASE"/>
</dbReference>